<dbReference type="NCBIfam" id="TIGR01499">
    <property type="entry name" value="folC"/>
    <property type="match status" value="1"/>
</dbReference>
<dbReference type="SUPFAM" id="SSF53623">
    <property type="entry name" value="MurD-like peptide ligases, catalytic domain"/>
    <property type="match status" value="1"/>
</dbReference>
<evidence type="ECO:0000313" key="15">
    <source>
        <dbReference type="Proteomes" id="UP000886817"/>
    </source>
</evidence>
<evidence type="ECO:0000256" key="5">
    <source>
        <dbReference type="ARBA" id="ARBA00022723"/>
    </source>
</evidence>
<dbReference type="AlphaFoldDB" id="A0A9D2B2D0"/>
<dbReference type="InterPro" id="IPR018109">
    <property type="entry name" value="Folylpolyglutamate_synth_CS"/>
</dbReference>
<dbReference type="GO" id="GO:0046872">
    <property type="term" value="F:metal ion binding"/>
    <property type="evidence" value="ECO:0007669"/>
    <property type="project" value="UniProtKB-KW"/>
</dbReference>
<dbReference type="PROSITE" id="PS01011">
    <property type="entry name" value="FOLYLPOLYGLU_SYNT_1"/>
    <property type="match status" value="1"/>
</dbReference>
<keyword evidence="5" id="KW-0479">Metal-binding</keyword>
<dbReference type="EC" id="6.3.2.17" evidence="3"/>
<evidence type="ECO:0000259" key="12">
    <source>
        <dbReference type="Pfam" id="PF02875"/>
    </source>
</evidence>
<evidence type="ECO:0000313" key="14">
    <source>
        <dbReference type="EMBL" id="HIX58600.1"/>
    </source>
</evidence>
<dbReference type="PANTHER" id="PTHR11136">
    <property type="entry name" value="FOLYLPOLYGLUTAMATE SYNTHASE-RELATED"/>
    <property type="match status" value="1"/>
</dbReference>
<dbReference type="InterPro" id="IPR001645">
    <property type="entry name" value="Folylpolyglutamate_synth"/>
</dbReference>
<dbReference type="GO" id="GO:0005524">
    <property type="term" value="F:ATP binding"/>
    <property type="evidence" value="ECO:0007669"/>
    <property type="project" value="UniProtKB-KW"/>
</dbReference>
<evidence type="ECO:0000256" key="3">
    <source>
        <dbReference type="ARBA" id="ARBA00013025"/>
    </source>
</evidence>
<keyword evidence="6 11" id="KW-0547">Nucleotide-binding</keyword>
<dbReference type="GO" id="GO:0005737">
    <property type="term" value="C:cytoplasm"/>
    <property type="evidence" value="ECO:0007669"/>
    <property type="project" value="TreeGrafter"/>
</dbReference>
<dbReference type="GO" id="GO:0008841">
    <property type="term" value="F:dihydrofolate synthase activity"/>
    <property type="evidence" value="ECO:0007669"/>
    <property type="project" value="TreeGrafter"/>
</dbReference>
<evidence type="ECO:0000256" key="1">
    <source>
        <dbReference type="ARBA" id="ARBA00001946"/>
    </source>
</evidence>
<evidence type="ECO:0000256" key="8">
    <source>
        <dbReference type="ARBA" id="ARBA00022842"/>
    </source>
</evidence>
<evidence type="ECO:0000256" key="11">
    <source>
        <dbReference type="PIRNR" id="PIRNR001563"/>
    </source>
</evidence>
<dbReference type="PIRSF" id="PIRSF001563">
    <property type="entry name" value="Folylpolyglu_synth"/>
    <property type="match status" value="1"/>
</dbReference>
<feature type="domain" description="Mur ligase central" evidence="13">
    <location>
        <begin position="46"/>
        <end position="272"/>
    </location>
</feature>
<dbReference type="InterPro" id="IPR004101">
    <property type="entry name" value="Mur_ligase_C"/>
</dbReference>
<evidence type="ECO:0000256" key="7">
    <source>
        <dbReference type="ARBA" id="ARBA00022840"/>
    </source>
</evidence>
<comment type="similarity">
    <text evidence="2 11">Belongs to the folylpolyglutamate synthase family.</text>
</comment>
<proteinExistence type="inferred from homology"/>
<evidence type="ECO:0000256" key="10">
    <source>
        <dbReference type="ARBA" id="ARBA00047493"/>
    </source>
</evidence>
<dbReference type="InterPro" id="IPR036565">
    <property type="entry name" value="Mur-like_cat_sf"/>
</dbReference>
<comment type="catalytic activity">
    <reaction evidence="10">
        <text>(6S)-5,6,7,8-tetrahydrofolyl-(gamma-L-Glu)(n) + L-glutamate + ATP = (6S)-5,6,7,8-tetrahydrofolyl-(gamma-L-Glu)(n+1) + ADP + phosphate + H(+)</text>
        <dbReference type="Rhea" id="RHEA:10580"/>
        <dbReference type="Rhea" id="RHEA-COMP:14738"/>
        <dbReference type="Rhea" id="RHEA-COMP:14740"/>
        <dbReference type="ChEBI" id="CHEBI:15378"/>
        <dbReference type="ChEBI" id="CHEBI:29985"/>
        <dbReference type="ChEBI" id="CHEBI:30616"/>
        <dbReference type="ChEBI" id="CHEBI:43474"/>
        <dbReference type="ChEBI" id="CHEBI:141005"/>
        <dbReference type="ChEBI" id="CHEBI:456216"/>
        <dbReference type="EC" id="6.3.2.17"/>
    </reaction>
</comment>
<keyword evidence="4 11" id="KW-0436">Ligase</keyword>
<evidence type="ECO:0000259" key="13">
    <source>
        <dbReference type="Pfam" id="PF08245"/>
    </source>
</evidence>
<gene>
    <name evidence="14" type="ORF">IAA45_02660</name>
</gene>
<name>A0A9D2B2D0_9FIRM</name>
<dbReference type="FunFam" id="3.40.1190.10:FF:000011">
    <property type="entry name" value="Folylpolyglutamate synthase/dihydrofolate synthase"/>
    <property type="match status" value="1"/>
</dbReference>
<evidence type="ECO:0000256" key="9">
    <source>
        <dbReference type="ARBA" id="ARBA00030592"/>
    </source>
</evidence>
<sequence length="439" mass="48711">MNFTYKEAVDYIEEIPKFTSKNKLEHTRECLRRLGDPQKNFRVIHVAGTNGKGSVCAFLTSVLREAGYSCGLFTSPHLVTINERFQINEEVIGNQAFVSAFQKVKQLSDELVEEGSYHPTYFEFLFLMGMVIFAEAGVEFVTLETGLGGRLDATNSIEDPLLCVITSISLDHQQYLGDTVSQIAGEKAGIIKPGIPVVYDGNSKEAAEVIARHAQQLHSPAFAVTEEFCSLHTSGTQGLTFSVDIPYYRGQVFSIPFIARYQMMNSALALKALEILSVRLTFTMDAVHRGLARTRWQGRMEMVLPRVVVDGAHNEDGVARFVETACHFQQDYSITLLFSAVDDKDYRDMIREMCEKISFAHVITTSVGGYRAVPAEELAEIFRELGCGGAEAYDSVSQAFEAARSRQGNGMLFCVGSLYLVGAIKEYLRTIEGETVKAD</sequence>
<dbReference type="GO" id="GO:0004326">
    <property type="term" value="F:tetrahydrofolylpolyglutamate synthase activity"/>
    <property type="evidence" value="ECO:0007669"/>
    <property type="project" value="UniProtKB-EC"/>
</dbReference>
<reference evidence="14" key="2">
    <citation type="submission" date="2021-04" db="EMBL/GenBank/DDBJ databases">
        <authorList>
            <person name="Gilroy R."/>
        </authorList>
    </citation>
    <scope>NUCLEOTIDE SEQUENCE</scope>
    <source>
        <strain evidence="14">ChiSjej1B19-8411</strain>
    </source>
</reference>
<dbReference type="Gene3D" id="3.90.190.20">
    <property type="entry name" value="Mur ligase, C-terminal domain"/>
    <property type="match status" value="1"/>
</dbReference>
<evidence type="ECO:0000256" key="4">
    <source>
        <dbReference type="ARBA" id="ARBA00022598"/>
    </source>
</evidence>
<comment type="caution">
    <text evidence="14">The sequence shown here is derived from an EMBL/GenBank/DDBJ whole genome shotgun (WGS) entry which is preliminary data.</text>
</comment>
<accession>A0A9D2B2D0</accession>
<dbReference type="Proteomes" id="UP000886817">
    <property type="component" value="Unassembled WGS sequence"/>
</dbReference>
<organism evidence="14 15">
    <name type="scientific">Candidatus Blautia gallistercoris</name>
    <dbReference type="NCBI Taxonomy" id="2838490"/>
    <lineage>
        <taxon>Bacteria</taxon>
        <taxon>Bacillati</taxon>
        <taxon>Bacillota</taxon>
        <taxon>Clostridia</taxon>
        <taxon>Lachnospirales</taxon>
        <taxon>Lachnospiraceae</taxon>
        <taxon>Blautia</taxon>
    </lineage>
</organism>
<feature type="domain" description="Mur ligase C-terminal" evidence="12">
    <location>
        <begin position="298"/>
        <end position="416"/>
    </location>
</feature>
<keyword evidence="7 11" id="KW-0067">ATP-binding</keyword>
<evidence type="ECO:0000256" key="2">
    <source>
        <dbReference type="ARBA" id="ARBA00008276"/>
    </source>
</evidence>
<dbReference type="PANTHER" id="PTHR11136:SF0">
    <property type="entry name" value="DIHYDROFOLATE SYNTHETASE-RELATED"/>
    <property type="match status" value="1"/>
</dbReference>
<dbReference type="Pfam" id="PF08245">
    <property type="entry name" value="Mur_ligase_M"/>
    <property type="match status" value="1"/>
</dbReference>
<dbReference type="Pfam" id="PF02875">
    <property type="entry name" value="Mur_ligase_C"/>
    <property type="match status" value="1"/>
</dbReference>
<dbReference type="Gene3D" id="3.40.1190.10">
    <property type="entry name" value="Mur-like, catalytic domain"/>
    <property type="match status" value="1"/>
</dbReference>
<dbReference type="InterPro" id="IPR013221">
    <property type="entry name" value="Mur_ligase_cen"/>
</dbReference>
<dbReference type="EMBL" id="DXEX01000065">
    <property type="protein sequence ID" value="HIX58600.1"/>
    <property type="molecule type" value="Genomic_DNA"/>
</dbReference>
<comment type="cofactor">
    <cofactor evidence="1">
        <name>Mg(2+)</name>
        <dbReference type="ChEBI" id="CHEBI:18420"/>
    </cofactor>
</comment>
<evidence type="ECO:0000256" key="6">
    <source>
        <dbReference type="ARBA" id="ARBA00022741"/>
    </source>
</evidence>
<dbReference type="InterPro" id="IPR036615">
    <property type="entry name" value="Mur_ligase_C_dom_sf"/>
</dbReference>
<reference evidence="14" key="1">
    <citation type="journal article" date="2021" name="PeerJ">
        <title>Extensive microbial diversity within the chicken gut microbiome revealed by metagenomics and culture.</title>
        <authorList>
            <person name="Gilroy R."/>
            <person name="Ravi A."/>
            <person name="Getino M."/>
            <person name="Pursley I."/>
            <person name="Horton D.L."/>
            <person name="Alikhan N.F."/>
            <person name="Baker D."/>
            <person name="Gharbi K."/>
            <person name="Hall N."/>
            <person name="Watson M."/>
            <person name="Adriaenssens E.M."/>
            <person name="Foster-Nyarko E."/>
            <person name="Jarju S."/>
            <person name="Secka A."/>
            <person name="Antonio M."/>
            <person name="Oren A."/>
            <person name="Chaudhuri R.R."/>
            <person name="La Ragione R."/>
            <person name="Hildebrand F."/>
            <person name="Pallen M.J."/>
        </authorList>
    </citation>
    <scope>NUCLEOTIDE SEQUENCE</scope>
    <source>
        <strain evidence="14">ChiSjej1B19-8411</strain>
    </source>
</reference>
<dbReference type="SUPFAM" id="SSF53244">
    <property type="entry name" value="MurD-like peptide ligases, peptide-binding domain"/>
    <property type="match status" value="1"/>
</dbReference>
<keyword evidence="8" id="KW-0460">Magnesium</keyword>
<protein>
    <recommendedName>
        <fullName evidence="3">tetrahydrofolate synthase</fullName>
        <ecNumber evidence="3">6.3.2.17</ecNumber>
    </recommendedName>
    <alternativeName>
        <fullName evidence="9">Tetrahydrofolylpolyglutamate synthase</fullName>
    </alternativeName>
</protein>